<feature type="transmembrane region" description="Helical" evidence="8">
    <location>
        <begin position="110"/>
        <end position="132"/>
    </location>
</feature>
<feature type="transmembrane region" description="Helical" evidence="8">
    <location>
        <begin position="144"/>
        <end position="175"/>
    </location>
</feature>
<comment type="subcellular location">
    <subcellularLocation>
        <location evidence="1">Cell membrane</location>
        <topology evidence="1">Multi-pass membrane protein</topology>
    </subcellularLocation>
</comment>
<dbReference type="InterPro" id="IPR038731">
    <property type="entry name" value="RgtA/B/C-like"/>
</dbReference>
<keyword evidence="2" id="KW-1003">Cell membrane</keyword>
<evidence type="ECO:0000256" key="6">
    <source>
        <dbReference type="ARBA" id="ARBA00022989"/>
    </source>
</evidence>
<keyword evidence="5 8" id="KW-0812">Transmembrane</keyword>
<feature type="transmembrane region" description="Helical" evidence="8">
    <location>
        <begin position="361"/>
        <end position="378"/>
    </location>
</feature>
<feature type="transmembrane region" description="Helical" evidence="8">
    <location>
        <begin position="195"/>
        <end position="218"/>
    </location>
</feature>
<feature type="domain" description="Glycosyltransferase RgtA/B/C/D-like" evidence="9">
    <location>
        <begin position="90"/>
        <end position="248"/>
    </location>
</feature>
<feature type="transmembrane region" description="Helical" evidence="8">
    <location>
        <begin position="335"/>
        <end position="355"/>
    </location>
</feature>
<evidence type="ECO:0000256" key="3">
    <source>
        <dbReference type="ARBA" id="ARBA00022676"/>
    </source>
</evidence>
<keyword evidence="11" id="KW-1185">Reference proteome</keyword>
<dbReference type="Pfam" id="PF13231">
    <property type="entry name" value="PMT_2"/>
    <property type="match status" value="1"/>
</dbReference>
<dbReference type="EMBL" id="JAAXKX010000026">
    <property type="protein sequence ID" value="NKN34379.1"/>
    <property type="molecule type" value="Genomic_DNA"/>
</dbReference>
<name>A0ABX1IBF5_9GAMM</name>
<gene>
    <name evidence="10" type="ORF">HF203_14220</name>
</gene>
<feature type="transmembrane region" description="Helical" evidence="8">
    <location>
        <begin position="230"/>
        <end position="248"/>
    </location>
</feature>
<dbReference type="PANTHER" id="PTHR33908">
    <property type="entry name" value="MANNOSYLTRANSFERASE YKCB-RELATED"/>
    <property type="match status" value="1"/>
</dbReference>
<protein>
    <submittedName>
        <fullName evidence="10">Glycosyltransferase family 39 protein</fullName>
    </submittedName>
</protein>
<keyword evidence="6 8" id="KW-1133">Transmembrane helix</keyword>
<evidence type="ECO:0000313" key="11">
    <source>
        <dbReference type="Proteomes" id="UP000740754"/>
    </source>
</evidence>
<evidence type="ECO:0000256" key="2">
    <source>
        <dbReference type="ARBA" id="ARBA00022475"/>
    </source>
</evidence>
<dbReference type="Proteomes" id="UP000740754">
    <property type="component" value="Unassembled WGS sequence"/>
</dbReference>
<evidence type="ECO:0000256" key="8">
    <source>
        <dbReference type="SAM" id="Phobius"/>
    </source>
</evidence>
<keyword evidence="3" id="KW-0328">Glycosyltransferase</keyword>
<feature type="transmembrane region" description="Helical" evidence="8">
    <location>
        <begin position="390"/>
        <end position="409"/>
    </location>
</feature>
<evidence type="ECO:0000256" key="5">
    <source>
        <dbReference type="ARBA" id="ARBA00022692"/>
    </source>
</evidence>
<proteinExistence type="predicted"/>
<evidence type="ECO:0000256" key="4">
    <source>
        <dbReference type="ARBA" id="ARBA00022679"/>
    </source>
</evidence>
<comment type="caution">
    <text evidence="10">The sequence shown here is derived from an EMBL/GenBank/DDBJ whole genome shotgun (WGS) entry which is preliminary data.</text>
</comment>
<organism evidence="10 11">
    <name type="scientific">Marichromatium bheemlicum</name>
    <dbReference type="NCBI Taxonomy" id="365339"/>
    <lineage>
        <taxon>Bacteria</taxon>
        <taxon>Pseudomonadati</taxon>
        <taxon>Pseudomonadota</taxon>
        <taxon>Gammaproteobacteria</taxon>
        <taxon>Chromatiales</taxon>
        <taxon>Chromatiaceae</taxon>
        <taxon>Marichromatium</taxon>
    </lineage>
</organism>
<keyword evidence="7 8" id="KW-0472">Membrane</keyword>
<reference evidence="10 11" key="1">
    <citation type="submission" date="2020-04" db="EMBL/GenBank/DDBJ databases">
        <title>Draft Whole-Genome sequence of Marichromatium bheemlicum DSM 18632, type strain.</title>
        <authorList>
            <person name="Kyndt J.A."/>
            <person name="Meyer T.E."/>
        </authorList>
    </citation>
    <scope>NUCLEOTIDE SEQUENCE [LARGE SCALE GENOMIC DNA]</scope>
    <source>
        <strain evidence="10 11">DSM 18632</strain>
    </source>
</reference>
<feature type="transmembrane region" description="Helical" evidence="8">
    <location>
        <begin position="50"/>
        <end position="71"/>
    </location>
</feature>
<sequence length="545" mass="57979">MTERRSRTRVGCAATLVGGILTRSSTEPVPAMSIAAPSRPAAESIDWRPIALLILALSALRLAIAALLPVTQDEAYYFDWARALGWGYFDHPPGVAALGLGTLLEPGSALAARLGTLLAGALTLVVLARLYWRAGLTTTATLASALLLACATLPGLIGGVVTTPDTVLALAWALALHEAERALGGARRRWVTAGIAVGIGLLGKYTMVLIGPVLLWAILWVDPRALRTRWPYLGALAALLVFAPNLWWNASHDWLSLGFQLGHGLSTELAAPETLGAGTMAHSGPQTLVERLASLGGYLGAQLAFWGLLIPALVMALRGAGGAPPRPPLIRHARALLIAATLFPLGFFAVIASFSEVEANWPVVYLLAAPALLAPRLLQRPRWLLGGAGANLVLVTLYAVHAASAALPLPDSANRVLRETHGFAALAEVAAGLDAPVHADRYQLVAMLRFHAPRLAATTSQWPGLHRPSEYLHGRIAPRLDPARIDQPFWLVSRAGHPPALPGFRVTERRILQDCAGQPLHQGASAPCARPLHVWRLYRYAPLGD</sequence>
<keyword evidence="4" id="KW-0808">Transferase</keyword>
<evidence type="ECO:0000313" key="10">
    <source>
        <dbReference type="EMBL" id="NKN34379.1"/>
    </source>
</evidence>
<evidence type="ECO:0000256" key="7">
    <source>
        <dbReference type="ARBA" id="ARBA00023136"/>
    </source>
</evidence>
<dbReference type="InterPro" id="IPR050297">
    <property type="entry name" value="LipidA_mod_glycosyltrf_83"/>
</dbReference>
<feature type="transmembrane region" description="Helical" evidence="8">
    <location>
        <begin position="295"/>
        <end position="314"/>
    </location>
</feature>
<accession>A0ABX1IBF5</accession>
<evidence type="ECO:0000256" key="1">
    <source>
        <dbReference type="ARBA" id="ARBA00004651"/>
    </source>
</evidence>
<dbReference type="PANTHER" id="PTHR33908:SF11">
    <property type="entry name" value="MEMBRANE PROTEIN"/>
    <property type="match status" value="1"/>
</dbReference>
<evidence type="ECO:0000259" key="9">
    <source>
        <dbReference type="Pfam" id="PF13231"/>
    </source>
</evidence>